<keyword evidence="2" id="KW-0964">Secreted</keyword>
<dbReference type="PANTHER" id="PTHR38340">
    <property type="entry name" value="S-LAYER PROTEIN"/>
    <property type="match status" value="1"/>
</dbReference>
<dbReference type="SUPFAM" id="SSF51120">
    <property type="entry name" value="beta-Roll"/>
    <property type="match status" value="3"/>
</dbReference>
<dbReference type="Pfam" id="PF00353">
    <property type="entry name" value="HemolysinCabind"/>
    <property type="match status" value="5"/>
</dbReference>
<name>A0A5D9DAC1_HALER</name>
<comment type="caution">
    <text evidence="5">The sequence shown here is derived from an EMBL/GenBank/DDBJ whole genome shotgun (WGS) entry which is preliminary data.</text>
</comment>
<evidence type="ECO:0000256" key="1">
    <source>
        <dbReference type="ARBA" id="ARBA00004613"/>
    </source>
</evidence>
<dbReference type="InterPro" id="IPR036844">
    <property type="entry name" value="Hint_dom_sf"/>
</dbReference>
<reference evidence="5 6" key="1">
    <citation type="submission" date="2019-08" db="EMBL/GenBank/DDBJ databases">
        <title>Draft Genome Sequence of Halomonas eurihalina Isolated from Preserved Hide-surface.</title>
        <authorList>
            <person name="Hussain S.A."/>
            <person name="Xu A."/>
            <person name="Sarker M."/>
            <person name="Sommers C."/>
        </authorList>
    </citation>
    <scope>NUCLEOTIDE SEQUENCE [LARGE SCALE GENOMIC DNA]</scope>
    <source>
        <strain evidence="5 6">MS1</strain>
    </source>
</reference>
<dbReference type="RefSeq" id="WP_149321107.1">
    <property type="nucleotide sequence ID" value="NZ_JARWAH010000001.1"/>
</dbReference>
<dbReference type="EMBL" id="VTPU01000003">
    <property type="protein sequence ID" value="TZG40706.1"/>
    <property type="molecule type" value="Genomic_DNA"/>
</dbReference>
<dbReference type="SUPFAM" id="SSF51294">
    <property type="entry name" value="Hedgehog/intein (Hint) domain"/>
    <property type="match status" value="1"/>
</dbReference>
<dbReference type="Pfam" id="PF13403">
    <property type="entry name" value="Hint_2"/>
    <property type="match status" value="1"/>
</dbReference>
<comment type="subcellular location">
    <subcellularLocation>
        <location evidence="1">Secreted</location>
    </subcellularLocation>
</comment>
<sequence>MVMTLDGLGGDDTLNGGGGNDTLLAGFGTDQFNGGEGTDTVRVSGTGVEDLVFNIDLEAGSDNYGNTYSGVENVTAGNGNDTLTGDATANILDGDHGDDTLNGGGGDDTLLAGFGTDQFNGGEGTDTVRISGTAVEDEVFNIALEAGSDNYGNTYSGVENVTAGNGNDTLTGDAAANVLDGDHGDDTLNGGGGDDTLLAGFGTDQFNGGEGADTVRVSGTAVENEVFNIDLEAGNDNYGNTYSGVENVTGGAADDTLVGDGEANVLDGHSGNDQITVSAGDTAIGGDGDDTITIDFSGAPDGSSVTIDGGDGGSDHDTINLAEGYTVVEDSYSATDDEDGNSQSGSVQVTDGENTHTVDFTEIEEPICFAEGTLIATPSGEIPVEKLQVGDVILSDKGKSVPVRWVGRQTLVKSRLAERMQPVQIDADALGHGLPHSDLTLTASHGMVLDGLIINASALVNGHSIRMVPLADLPSQYKVYHVETECHDVILANGAASETFIDYADRKTFDNYQEYLDLYGIERIVPEMSCPRISARRLVPKTIRDRLNIAEPELFARLGA</sequence>
<dbReference type="PANTHER" id="PTHR38340:SF1">
    <property type="entry name" value="S-LAYER PROTEIN"/>
    <property type="match status" value="1"/>
</dbReference>
<evidence type="ECO:0000259" key="4">
    <source>
        <dbReference type="Pfam" id="PF13403"/>
    </source>
</evidence>
<dbReference type="Gene3D" id="2.170.16.10">
    <property type="entry name" value="Hedgehog/Intein (Hint) domain"/>
    <property type="match status" value="1"/>
</dbReference>
<dbReference type="GO" id="GO:0005509">
    <property type="term" value="F:calcium ion binding"/>
    <property type="evidence" value="ECO:0007669"/>
    <property type="project" value="InterPro"/>
</dbReference>
<feature type="domain" description="Hedgehog/Intein (Hint)" evidence="4">
    <location>
        <begin position="367"/>
        <end position="502"/>
    </location>
</feature>
<evidence type="ECO:0000313" key="6">
    <source>
        <dbReference type="Proteomes" id="UP000324260"/>
    </source>
</evidence>
<proteinExistence type="predicted"/>
<accession>A0A5D9DAC1</accession>
<dbReference type="Proteomes" id="UP000324260">
    <property type="component" value="Unassembled WGS sequence"/>
</dbReference>
<dbReference type="OrthoDB" id="6167597at2"/>
<gene>
    <name evidence="5" type="ORF">FZZ93_04340</name>
</gene>
<dbReference type="InterPro" id="IPR028992">
    <property type="entry name" value="Hedgehog/Intein_dom"/>
</dbReference>
<protein>
    <recommendedName>
        <fullName evidence="4">Hedgehog/Intein (Hint) domain-containing protein</fullName>
    </recommendedName>
</protein>
<keyword evidence="3" id="KW-0106">Calcium</keyword>
<dbReference type="Gene3D" id="2.150.10.10">
    <property type="entry name" value="Serralysin-like metalloprotease, C-terminal"/>
    <property type="match status" value="3"/>
</dbReference>
<evidence type="ECO:0000313" key="5">
    <source>
        <dbReference type="EMBL" id="TZG40706.1"/>
    </source>
</evidence>
<dbReference type="PRINTS" id="PR00313">
    <property type="entry name" value="CABNDNGRPT"/>
</dbReference>
<dbReference type="GO" id="GO:0005576">
    <property type="term" value="C:extracellular region"/>
    <property type="evidence" value="ECO:0007669"/>
    <property type="project" value="UniProtKB-SubCell"/>
</dbReference>
<organism evidence="5 6">
    <name type="scientific">Halomonas eurihalina</name>
    <dbReference type="NCBI Taxonomy" id="42566"/>
    <lineage>
        <taxon>Bacteria</taxon>
        <taxon>Pseudomonadati</taxon>
        <taxon>Pseudomonadota</taxon>
        <taxon>Gammaproteobacteria</taxon>
        <taxon>Oceanospirillales</taxon>
        <taxon>Halomonadaceae</taxon>
        <taxon>Halomonas</taxon>
    </lineage>
</organism>
<keyword evidence="6" id="KW-1185">Reference proteome</keyword>
<evidence type="ECO:0000256" key="2">
    <source>
        <dbReference type="ARBA" id="ARBA00022525"/>
    </source>
</evidence>
<evidence type="ECO:0000256" key="3">
    <source>
        <dbReference type="ARBA" id="ARBA00022837"/>
    </source>
</evidence>
<dbReference type="InterPro" id="IPR001343">
    <property type="entry name" value="Hemolysn_Ca-bd"/>
</dbReference>
<dbReference type="AlphaFoldDB" id="A0A5D9DAC1"/>
<dbReference type="InterPro" id="IPR011049">
    <property type="entry name" value="Serralysin-like_metalloprot_C"/>
</dbReference>
<dbReference type="InterPro" id="IPR050557">
    <property type="entry name" value="RTX_toxin/Mannuronan_C5-epim"/>
</dbReference>